<evidence type="ECO:0000313" key="2">
    <source>
        <dbReference type="Proteomes" id="UP000265703"/>
    </source>
</evidence>
<comment type="caution">
    <text evidence="1">The sequence shown here is derived from an EMBL/GenBank/DDBJ whole genome shotgun (WGS) entry which is preliminary data.</text>
</comment>
<gene>
    <name evidence="1" type="ORF">C1645_831863</name>
</gene>
<dbReference type="EMBL" id="QKYT01000473">
    <property type="protein sequence ID" value="RIA84703.1"/>
    <property type="molecule type" value="Genomic_DNA"/>
</dbReference>
<dbReference type="Proteomes" id="UP000265703">
    <property type="component" value="Unassembled WGS sequence"/>
</dbReference>
<reference evidence="1 2" key="1">
    <citation type="submission" date="2018-06" db="EMBL/GenBank/DDBJ databases">
        <title>Comparative genomics reveals the genomic features of Rhizophagus irregularis, R. cerebriforme, R. diaphanum and Gigaspora rosea, and their symbiotic lifestyle signature.</title>
        <authorList>
            <person name="Morin E."/>
            <person name="San Clemente H."/>
            <person name="Chen E.C.H."/>
            <person name="De La Providencia I."/>
            <person name="Hainaut M."/>
            <person name="Kuo A."/>
            <person name="Kohler A."/>
            <person name="Murat C."/>
            <person name="Tang N."/>
            <person name="Roy S."/>
            <person name="Loubradou J."/>
            <person name="Henrissat B."/>
            <person name="Grigoriev I.V."/>
            <person name="Corradi N."/>
            <person name="Roux C."/>
            <person name="Martin F.M."/>
        </authorList>
    </citation>
    <scope>NUCLEOTIDE SEQUENCE [LARGE SCALE GENOMIC DNA]</scope>
    <source>
        <strain evidence="1 2">DAOM 227022</strain>
    </source>
</reference>
<sequence>MSDIDSIITCSSFSAASVNECKKRRYNLEGVSTSALSLNNTDNTDYDSFLYDL</sequence>
<organism evidence="1 2">
    <name type="scientific">Glomus cerebriforme</name>
    <dbReference type="NCBI Taxonomy" id="658196"/>
    <lineage>
        <taxon>Eukaryota</taxon>
        <taxon>Fungi</taxon>
        <taxon>Fungi incertae sedis</taxon>
        <taxon>Mucoromycota</taxon>
        <taxon>Glomeromycotina</taxon>
        <taxon>Glomeromycetes</taxon>
        <taxon>Glomerales</taxon>
        <taxon>Glomeraceae</taxon>
        <taxon>Glomus</taxon>
    </lineage>
</organism>
<proteinExistence type="predicted"/>
<name>A0A397SEQ1_9GLOM</name>
<protein>
    <submittedName>
        <fullName evidence="1">Uncharacterized protein</fullName>
    </submittedName>
</protein>
<dbReference type="AlphaFoldDB" id="A0A397SEQ1"/>
<accession>A0A397SEQ1</accession>
<keyword evidence="2" id="KW-1185">Reference proteome</keyword>
<evidence type="ECO:0000313" key="1">
    <source>
        <dbReference type="EMBL" id="RIA84703.1"/>
    </source>
</evidence>